<dbReference type="EMBL" id="JBFCZG010000009">
    <property type="protein sequence ID" value="KAL3418433.1"/>
    <property type="molecule type" value="Genomic_DNA"/>
</dbReference>
<sequence>MEYVISAKCFECGHQAIDLPPHRLYWHPVSLYSLPIVAITLRFSKWQCGCMTGVSIKASAVQTLKNHVLST</sequence>
<evidence type="ECO:0000313" key="2">
    <source>
        <dbReference type="Proteomes" id="UP001629113"/>
    </source>
</evidence>
<organism evidence="1 2">
    <name type="scientific">Phlyctema vagabunda</name>
    <dbReference type="NCBI Taxonomy" id="108571"/>
    <lineage>
        <taxon>Eukaryota</taxon>
        <taxon>Fungi</taxon>
        <taxon>Dikarya</taxon>
        <taxon>Ascomycota</taxon>
        <taxon>Pezizomycotina</taxon>
        <taxon>Leotiomycetes</taxon>
        <taxon>Helotiales</taxon>
        <taxon>Dermateaceae</taxon>
        <taxon>Phlyctema</taxon>
    </lineage>
</organism>
<protein>
    <recommendedName>
        <fullName evidence="3">Transposase IS204/IS1001/IS1096/IS1165 zinc-finger domain-containing protein</fullName>
    </recommendedName>
</protein>
<proteinExistence type="predicted"/>
<keyword evidence="2" id="KW-1185">Reference proteome</keyword>
<evidence type="ECO:0008006" key="3">
    <source>
        <dbReference type="Google" id="ProtNLM"/>
    </source>
</evidence>
<evidence type="ECO:0000313" key="1">
    <source>
        <dbReference type="EMBL" id="KAL3418433.1"/>
    </source>
</evidence>
<comment type="caution">
    <text evidence="1">The sequence shown here is derived from an EMBL/GenBank/DDBJ whole genome shotgun (WGS) entry which is preliminary data.</text>
</comment>
<reference evidence="1 2" key="1">
    <citation type="submission" date="2024-06" db="EMBL/GenBank/DDBJ databases">
        <title>Complete genome of Phlyctema vagabunda strain 19-DSS-EL-015.</title>
        <authorList>
            <person name="Fiorenzani C."/>
        </authorList>
    </citation>
    <scope>NUCLEOTIDE SEQUENCE [LARGE SCALE GENOMIC DNA]</scope>
    <source>
        <strain evidence="1 2">19-DSS-EL-015</strain>
    </source>
</reference>
<accession>A0ABR4P572</accession>
<dbReference type="Proteomes" id="UP001629113">
    <property type="component" value="Unassembled WGS sequence"/>
</dbReference>
<name>A0ABR4P572_9HELO</name>
<gene>
    <name evidence="1" type="ORF">PVAG01_10149</name>
</gene>